<evidence type="ECO:0000313" key="11">
    <source>
        <dbReference type="Proteomes" id="UP000622610"/>
    </source>
</evidence>
<evidence type="ECO:0000313" key="10">
    <source>
        <dbReference type="EMBL" id="GGI65814.1"/>
    </source>
</evidence>
<dbReference type="InterPro" id="IPR007627">
    <property type="entry name" value="RNA_pol_sigma70_r2"/>
</dbReference>
<proteinExistence type="inferred from homology"/>
<organism evidence="10 11">
    <name type="scientific">Enterococcus alcedinis</name>
    <dbReference type="NCBI Taxonomy" id="1274384"/>
    <lineage>
        <taxon>Bacteria</taxon>
        <taxon>Bacillati</taxon>
        <taxon>Bacillota</taxon>
        <taxon>Bacilli</taxon>
        <taxon>Lactobacillales</taxon>
        <taxon>Enterococcaceae</taxon>
        <taxon>Enterococcus</taxon>
    </lineage>
</organism>
<dbReference type="GO" id="GO:0006352">
    <property type="term" value="P:DNA-templated transcription initiation"/>
    <property type="evidence" value="ECO:0007669"/>
    <property type="project" value="InterPro"/>
</dbReference>
<dbReference type="GO" id="GO:0016987">
    <property type="term" value="F:sigma factor activity"/>
    <property type="evidence" value="ECO:0007669"/>
    <property type="project" value="UniProtKB-KW"/>
</dbReference>
<evidence type="ECO:0000256" key="4">
    <source>
        <dbReference type="ARBA" id="ARBA00023125"/>
    </source>
</evidence>
<dbReference type="InterPro" id="IPR036388">
    <property type="entry name" value="WH-like_DNA-bd_sf"/>
</dbReference>
<dbReference type="EMBL" id="BMDT01000006">
    <property type="protein sequence ID" value="GGI65814.1"/>
    <property type="molecule type" value="Genomic_DNA"/>
</dbReference>
<keyword evidence="6" id="KW-0812">Transmembrane</keyword>
<dbReference type="PANTHER" id="PTHR43133:SF8">
    <property type="entry name" value="RNA POLYMERASE SIGMA FACTOR HI_1459-RELATED"/>
    <property type="match status" value="1"/>
</dbReference>
<dbReference type="AlphaFoldDB" id="A0A917JFM7"/>
<keyword evidence="11" id="KW-1185">Reference proteome</keyword>
<dbReference type="Pfam" id="PF04542">
    <property type="entry name" value="Sigma70_r2"/>
    <property type="match status" value="1"/>
</dbReference>
<dbReference type="PANTHER" id="PTHR43133">
    <property type="entry name" value="RNA POLYMERASE ECF-TYPE SIGMA FACTO"/>
    <property type="match status" value="1"/>
</dbReference>
<evidence type="ECO:0000259" key="9">
    <source>
        <dbReference type="Pfam" id="PF13490"/>
    </source>
</evidence>
<sequence>MNDFEEIYHTYFRAVYLYVKSLAYNEQIAEEITSETFIKAMQSIDTFNGTCDIPVWLCQIAKNSYFSYLRKNNKMILVDELPEKIDTLNIERSMQEKETSMKIHQLIHALNEPYKEVFSLRIFSELSFKQIGALFQKSENWACVTYHRARKKSKRNGELKMKTNCSIIQDLLPLYKEEIVSPETKTLVEEHLQTCRSCQNELDEMTISEAIPMDINSYGLKKVKATLMKNKLTTVLFATMLAFICSIVIINVLTKPRPIPYSDTIVSITEQENGEILVHFSENVSGFQIDQSLVENKKGAIYSVTAWRTLGSQLLNKQATKTIVLNPNDEPVTSVYYVSENQINDVLLFGEKMIDNGGIVTLPRFFLTYYFLITATLSAILFLFILVTRKTKKIQTVIRYLFFAPLSYVLSTLCIKGVHFASLFAMRDLLLILLISVPIYVTCVLSFDYYRYFKQNRLSSSKQVI</sequence>
<dbReference type="Gene3D" id="1.10.10.10">
    <property type="entry name" value="Winged helix-like DNA-binding domain superfamily/Winged helix DNA-binding domain"/>
    <property type="match status" value="1"/>
</dbReference>
<feature type="transmembrane region" description="Helical" evidence="6">
    <location>
        <begin position="429"/>
        <end position="450"/>
    </location>
</feature>
<dbReference type="InterPro" id="IPR013324">
    <property type="entry name" value="RNA_pol_sigma_r3/r4-like"/>
</dbReference>
<gene>
    <name evidence="10" type="ORF">GCM10011482_14680</name>
</gene>
<evidence type="ECO:0000259" key="8">
    <source>
        <dbReference type="Pfam" id="PF08281"/>
    </source>
</evidence>
<evidence type="ECO:0000256" key="1">
    <source>
        <dbReference type="ARBA" id="ARBA00010641"/>
    </source>
</evidence>
<evidence type="ECO:0008006" key="12">
    <source>
        <dbReference type="Google" id="ProtNLM"/>
    </source>
</evidence>
<keyword evidence="6" id="KW-1133">Transmembrane helix</keyword>
<reference evidence="10" key="2">
    <citation type="submission" date="2020-09" db="EMBL/GenBank/DDBJ databases">
        <authorList>
            <person name="Sun Q."/>
            <person name="Sedlacek I."/>
        </authorList>
    </citation>
    <scope>NUCLEOTIDE SEQUENCE</scope>
    <source>
        <strain evidence="10">CCM 8433</strain>
    </source>
</reference>
<protein>
    <recommendedName>
        <fullName evidence="12">Sigma-70 family RNA polymerase sigma factor</fullName>
    </recommendedName>
</protein>
<evidence type="ECO:0000259" key="7">
    <source>
        <dbReference type="Pfam" id="PF04542"/>
    </source>
</evidence>
<comment type="similarity">
    <text evidence="1">Belongs to the sigma-70 factor family. ECF subfamily.</text>
</comment>
<evidence type="ECO:0000256" key="5">
    <source>
        <dbReference type="ARBA" id="ARBA00023163"/>
    </source>
</evidence>
<dbReference type="SUPFAM" id="SSF88946">
    <property type="entry name" value="Sigma2 domain of RNA polymerase sigma factors"/>
    <property type="match status" value="1"/>
</dbReference>
<dbReference type="InterPro" id="IPR027383">
    <property type="entry name" value="Znf_put"/>
</dbReference>
<dbReference type="Pfam" id="PF13490">
    <property type="entry name" value="zf-HC2"/>
    <property type="match status" value="1"/>
</dbReference>
<feature type="domain" description="RNA polymerase sigma factor 70 region 4 type 2" evidence="8">
    <location>
        <begin position="101"/>
        <end position="152"/>
    </location>
</feature>
<dbReference type="NCBIfam" id="TIGR02937">
    <property type="entry name" value="sigma70-ECF"/>
    <property type="match status" value="1"/>
</dbReference>
<comment type="caution">
    <text evidence="10">The sequence shown here is derived from an EMBL/GenBank/DDBJ whole genome shotgun (WGS) entry which is preliminary data.</text>
</comment>
<dbReference type="GO" id="GO:0003677">
    <property type="term" value="F:DNA binding"/>
    <property type="evidence" value="ECO:0007669"/>
    <property type="project" value="UniProtKB-KW"/>
</dbReference>
<evidence type="ECO:0000256" key="6">
    <source>
        <dbReference type="SAM" id="Phobius"/>
    </source>
</evidence>
<dbReference type="RefSeq" id="WP_188367654.1">
    <property type="nucleotide sequence ID" value="NZ_BMDT01000006.1"/>
</dbReference>
<dbReference type="InterPro" id="IPR013325">
    <property type="entry name" value="RNA_pol_sigma_r2"/>
</dbReference>
<feature type="transmembrane region" description="Helical" evidence="6">
    <location>
        <begin position="400"/>
        <end position="423"/>
    </location>
</feature>
<keyword evidence="6" id="KW-0472">Membrane</keyword>
<dbReference type="InterPro" id="IPR013249">
    <property type="entry name" value="RNA_pol_sigma70_r4_t2"/>
</dbReference>
<dbReference type="InterPro" id="IPR039425">
    <property type="entry name" value="RNA_pol_sigma-70-like"/>
</dbReference>
<feature type="domain" description="RNA polymerase sigma-70 region 2" evidence="7">
    <location>
        <begin position="8"/>
        <end position="73"/>
    </location>
</feature>
<keyword evidence="3" id="KW-0731">Sigma factor</keyword>
<evidence type="ECO:0000256" key="2">
    <source>
        <dbReference type="ARBA" id="ARBA00023015"/>
    </source>
</evidence>
<accession>A0A917JFM7</accession>
<dbReference type="SUPFAM" id="SSF88659">
    <property type="entry name" value="Sigma3 and sigma4 domains of RNA polymerase sigma factors"/>
    <property type="match status" value="1"/>
</dbReference>
<dbReference type="Proteomes" id="UP000622610">
    <property type="component" value="Unassembled WGS sequence"/>
</dbReference>
<feature type="transmembrane region" description="Helical" evidence="6">
    <location>
        <begin position="367"/>
        <end position="388"/>
    </location>
</feature>
<feature type="transmembrane region" description="Helical" evidence="6">
    <location>
        <begin position="232"/>
        <end position="253"/>
    </location>
</feature>
<dbReference type="InterPro" id="IPR014284">
    <property type="entry name" value="RNA_pol_sigma-70_dom"/>
</dbReference>
<dbReference type="Pfam" id="PF08281">
    <property type="entry name" value="Sigma70_r4_2"/>
    <property type="match status" value="1"/>
</dbReference>
<name>A0A917JFM7_9ENTE</name>
<reference evidence="10" key="1">
    <citation type="journal article" date="2014" name="Int. J. Syst. Evol. Microbiol.">
        <title>Complete genome sequence of Corynebacterium casei LMG S-19264T (=DSM 44701T), isolated from a smear-ripened cheese.</title>
        <authorList>
            <consortium name="US DOE Joint Genome Institute (JGI-PGF)"/>
            <person name="Walter F."/>
            <person name="Albersmeier A."/>
            <person name="Kalinowski J."/>
            <person name="Ruckert C."/>
        </authorList>
    </citation>
    <scope>NUCLEOTIDE SEQUENCE</scope>
    <source>
        <strain evidence="10">CCM 8433</strain>
    </source>
</reference>
<dbReference type="Gene3D" id="1.10.1740.10">
    <property type="match status" value="1"/>
</dbReference>
<evidence type="ECO:0000256" key="3">
    <source>
        <dbReference type="ARBA" id="ARBA00023082"/>
    </source>
</evidence>
<feature type="domain" description="Putative zinc-finger" evidence="9">
    <location>
        <begin position="165"/>
        <end position="199"/>
    </location>
</feature>
<keyword evidence="2" id="KW-0805">Transcription regulation</keyword>
<keyword evidence="4" id="KW-0238">DNA-binding</keyword>
<keyword evidence="5" id="KW-0804">Transcription</keyword>